<evidence type="ECO:0000313" key="9">
    <source>
        <dbReference type="Proteomes" id="UP001595847"/>
    </source>
</evidence>
<dbReference type="Proteomes" id="UP001595847">
    <property type="component" value="Unassembled WGS sequence"/>
</dbReference>
<reference evidence="9" key="1">
    <citation type="journal article" date="2019" name="Int. J. Syst. Evol. Microbiol.">
        <title>The Global Catalogue of Microorganisms (GCM) 10K type strain sequencing project: providing services to taxonomists for standard genome sequencing and annotation.</title>
        <authorList>
            <consortium name="The Broad Institute Genomics Platform"/>
            <consortium name="The Broad Institute Genome Sequencing Center for Infectious Disease"/>
            <person name="Wu L."/>
            <person name="Ma J."/>
        </authorList>
    </citation>
    <scope>NUCLEOTIDE SEQUENCE [LARGE SCALE GENOMIC DNA]</scope>
    <source>
        <strain evidence="9">TBRC 1826</strain>
    </source>
</reference>
<name>A0ABV8FTT2_9ACTN</name>
<dbReference type="InterPro" id="IPR020846">
    <property type="entry name" value="MFS_dom"/>
</dbReference>
<feature type="transmembrane region" description="Helical" evidence="6">
    <location>
        <begin position="269"/>
        <end position="290"/>
    </location>
</feature>
<dbReference type="Pfam" id="PF07690">
    <property type="entry name" value="MFS_1"/>
    <property type="match status" value="1"/>
</dbReference>
<organism evidence="8 9">
    <name type="scientific">Nocardiopsis sediminis</name>
    <dbReference type="NCBI Taxonomy" id="1778267"/>
    <lineage>
        <taxon>Bacteria</taxon>
        <taxon>Bacillati</taxon>
        <taxon>Actinomycetota</taxon>
        <taxon>Actinomycetes</taxon>
        <taxon>Streptosporangiales</taxon>
        <taxon>Nocardiopsidaceae</taxon>
        <taxon>Nocardiopsis</taxon>
    </lineage>
</organism>
<keyword evidence="4 6" id="KW-1133">Transmembrane helix</keyword>
<dbReference type="PROSITE" id="PS50850">
    <property type="entry name" value="MFS"/>
    <property type="match status" value="1"/>
</dbReference>
<dbReference type="InterPro" id="IPR011701">
    <property type="entry name" value="MFS"/>
</dbReference>
<feature type="transmembrane region" description="Helical" evidence="6">
    <location>
        <begin position="235"/>
        <end position="257"/>
    </location>
</feature>
<feature type="transmembrane region" description="Helical" evidence="6">
    <location>
        <begin position="91"/>
        <end position="112"/>
    </location>
</feature>
<comment type="caution">
    <text evidence="8">The sequence shown here is derived from an EMBL/GenBank/DDBJ whole genome shotgun (WGS) entry which is preliminary data.</text>
</comment>
<dbReference type="PANTHER" id="PTHR23513:SF11">
    <property type="entry name" value="STAPHYLOFERRIN A TRANSPORTER"/>
    <property type="match status" value="1"/>
</dbReference>
<feature type="transmembrane region" description="Helical" evidence="6">
    <location>
        <begin position="157"/>
        <end position="178"/>
    </location>
</feature>
<keyword evidence="2" id="KW-1003">Cell membrane</keyword>
<feature type="domain" description="Major facilitator superfamily (MFS) profile" evidence="7">
    <location>
        <begin position="26"/>
        <end position="416"/>
    </location>
</feature>
<dbReference type="EMBL" id="JBHSBH010000015">
    <property type="protein sequence ID" value="MFC3999545.1"/>
    <property type="molecule type" value="Genomic_DNA"/>
</dbReference>
<evidence type="ECO:0000256" key="2">
    <source>
        <dbReference type="ARBA" id="ARBA00022475"/>
    </source>
</evidence>
<proteinExistence type="predicted"/>
<dbReference type="SUPFAM" id="SSF103473">
    <property type="entry name" value="MFS general substrate transporter"/>
    <property type="match status" value="1"/>
</dbReference>
<dbReference type="CDD" id="cd06173">
    <property type="entry name" value="MFS_MefA_like"/>
    <property type="match status" value="1"/>
</dbReference>
<keyword evidence="9" id="KW-1185">Reference proteome</keyword>
<protein>
    <submittedName>
        <fullName evidence="8">MFS transporter</fullName>
    </submittedName>
</protein>
<gene>
    <name evidence="8" type="ORF">ACFOVU_26770</name>
</gene>
<dbReference type="InterPro" id="IPR036259">
    <property type="entry name" value="MFS_trans_sf"/>
</dbReference>
<sequence>MRSHGGPMTAPAEPRPDVLAPLRHGPFRALAAGRTLMYFGNGLATVALGFAVLDATGSLVHLGLVVGARSLANVVLLLFGGVLADRLPRALVLQGGCALAALSQGLVAAAVLLGAANLPLLVVLSLVNGAAAAANLPASAALTPQTVPRPLLRQANALVRVGVNIGMLTGMSIGTAIVGGIGPGWAIAVDAALFALAGVCFALLRLPAAAPAADGPAHPLRELAEGWTEFVSRPWVWIVVLQFMVVNATWSGTTAVLGPAIADATFGRVAWGLILMAYSAGLILGGLLAARWQPRRALLFGVVLVAVDAVPMLGLTGTPVPLFLFAAMFLTGVAVEQFTVAWEVSVQENVPPQKLARVYSYDALGSFIALPAGEIAAGPLAEAVGTDAALEGMAALLLVATGAAAASRSVRGLTRR</sequence>
<evidence type="ECO:0000256" key="4">
    <source>
        <dbReference type="ARBA" id="ARBA00022989"/>
    </source>
</evidence>
<feature type="transmembrane region" description="Helical" evidence="6">
    <location>
        <begin position="184"/>
        <end position="204"/>
    </location>
</feature>
<feature type="transmembrane region" description="Helical" evidence="6">
    <location>
        <begin position="36"/>
        <end position="53"/>
    </location>
</feature>
<evidence type="ECO:0000256" key="1">
    <source>
        <dbReference type="ARBA" id="ARBA00004651"/>
    </source>
</evidence>
<dbReference type="PANTHER" id="PTHR23513">
    <property type="entry name" value="INTEGRAL MEMBRANE EFFLUX PROTEIN-RELATED"/>
    <property type="match status" value="1"/>
</dbReference>
<dbReference type="RefSeq" id="WP_378538020.1">
    <property type="nucleotide sequence ID" value="NZ_JBHSBH010000015.1"/>
</dbReference>
<evidence type="ECO:0000313" key="8">
    <source>
        <dbReference type="EMBL" id="MFC3999545.1"/>
    </source>
</evidence>
<keyword evidence="3 6" id="KW-0812">Transmembrane</keyword>
<dbReference type="Gene3D" id="1.20.1250.20">
    <property type="entry name" value="MFS general substrate transporter like domains"/>
    <property type="match status" value="1"/>
</dbReference>
<accession>A0ABV8FTT2</accession>
<feature type="transmembrane region" description="Helical" evidence="6">
    <location>
        <begin position="118"/>
        <end position="136"/>
    </location>
</feature>
<evidence type="ECO:0000256" key="5">
    <source>
        <dbReference type="ARBA" id="ARBA00023136"/>
    </source>
</evidence>
<feature type="transmembrane region" description="Helical" evidence="6">
    <location>
        <begin position="59"/>
        <end position="79"/>
    </location>
</feature>
<comment type="subcellular location">
    <subcellularLocation>
        <location evidence="1">Cell membrane</location>
        <topology evidence="1">Multi-pass membrane protein</topology>
    </subcellularLocation>
</comment>
<feature type="transmembrane region" description="Helical" evidence="6">
    <location>
        <begin position="388"/>
        <end position="406"/>
    </location>
</feature>
<keyword evidence="5 6" id="KW-0472">Membrane</keyword>
<evidence type="ECO:0000256" key="6">
    <source>
        <dbReference type="SAM" id="Phobius"/>
    </source>
</evidence>
<evidence type="ECO:0000256" key="3">
    <source>
        <dbReference type="ARBA" id="ARBA00022692"/>
    </source>
</evidence>
<feature type="transmembrane region" description="Helical" evidence="6">
    <location>
        <begin position="297"/>
        <end position="316"/>
    </location>
</feature>
<evidence type="ECO:0000259" key="7">
    <source>
        <dbReference type="PROSITE" id="PS50850"/>
    </source>
</evidence>